<dbReference type="Pfam" id="PF08241">
    <property type="entry name" value="Methyltransf_11"/>
    <property type="match status" value="1"/>
</dbReference>
<dbReference type="InterPro" id="IPR013216">
    <property type="entry name" value="Methyltransf_11"/>
</dbReference>
<dbReference type="AlphaFoldDB" id="A0A382KFS3"/>
<dbReference type="EMBL" id="UINC01079506">
    <property type="protein sequence ID" value="SVC21571.1"/>
    <property type="molecule type" value="Genomic_DNA"/>
</dbReference>
<accession>A0A382KFS3</accession>
<feature type="domain" description="Methyltransferase type 11" evidence="1">
    <location>
        <begin position="3"/>
        <end position="45"/>
    </location>
</feature>
<evidence type="ECO:0000313" key="2">
    <source>
        <dbReference type="EMBL" id="SVC21571.1"/>
    </source>
</evidence>
<reference evidence="2" key="1">
    <citation type="submission" date="2018-05" db="EMBL/GenBank/DDBJ databases">
        <authorList>
            <person name="Lanie J.A."/>
            <person name="Ng W.-L."/>
            <person name="Kazmierczak K.M."/>
            <person name="Andrzejewski T.M."/>
            <person name="Davidsen T.M."/>
            <person name="Wayne K.J."/>
            <person name="Tettelin H."/>
            <person name="Glass J.I."/>
            <person name="Rusch D."/>
            <person name="Podicherti R."/>
            <person name="Tsui H.-C.T."/>
            <person name="Winkler M.E."/>
        </authorList>
    </citation>
    <scope>NUCLEOTIDE SEQUENCE</scope>
</reference>
<organism evidence="2">
    <name type="scientific">marine metagenome</name>
    <dbReference type="NCBI Taxonomy" id="408172"/>
    <lineage>
        <taxon>unclassified sequences</taxon>
        <taxon>metagenomes</taxon>
        <taxon>ecological metagenomes</taxon>
    </lineage>
</organism>
<proteinExistence type="predicted"/>
<dbReference type="GO" id="GO:0008757">
    <property type="term" value="F:S-adenosylmethionine-dependent methyltransferase activity"/>
    <property type="evidence" value="ECO:0007669"/>
    <property type="project" value="InterPro"/>
</dbReference>
<evidence type="ECO:0000259" key="1">
    <source>
        <dbReference type="Pfam" id="PF08241"/>
    </source>
</evidence>
<name>A0A382KFS3_9ZZZZ</name>
<gene>
    <name evidence="2" type="ORF">METZ01_LOCUS274425</name>
</gene>
<sequence>MQLASAVELLYADQSFDLVVSIATLHNQYCYDLGLSLSETERVGKNINM</sequence>
<protein>
    <recommendedName>
        <fullName evidence="1">Methyltransferase type 11 domain-containing protein</fullName>
    </recommendedName>
</protein>